<keyword evidence="1" id="KW-0472">Membrane</keyword>
<dbReference type="Proteomes" id="UP001259572">
    <property type="component" value="Unassembled WGS sequence"/>
</dbReference>
<accession>A0ABU3Q540</accession>
<name>A0ABU3Q540_9SPHN</name>
<evidence type="ECO:0000313" key="2">
    <source>
        <dbReference type="EMBL" id="MDT9598533.1"/>
    </source>
</evidence>
<proteinExistence type="predicted"/>
<organism evidence="2 3">
    <name type="scientific">Sphingosinicella rhizophila</name>
    <dbReference type="NCBI Taxonomy" id="3050082"/>
    <lineage>
        <taxon>Bacteria</taxon>
        <taxon>Pseudomonadati</taxon>
        <taxon>Pseudomonadota</taxon>
        <taxon>Alphaproteobacteria</taxon>
        <taxon>Sphingomonadales</taxon>
        <taxon>Sphingosinicellaceae</taxon>
        <taxon>Sphingosinicella</taxon>
    </lineage>
</organism>
<reference evidence="2 3" key="1">
    <citation type="submission" date="2023-05" db="EMBL/GenBank/DDBJ databases">
        <authorList>
            <person name="Guo Y."/>
        </authorList>
    </citation>
    <scope>NUCLEOTIDE SEQUENCE [LARGE SCALE GENOMIC DNA]</scope>
    <source>
        <strain evidence="2 3">GR2756</strain>
    </source>
</reference>
<evidence type="ECO:0000313" key="3">
    <source>
        <dbReference type="Proteomes" id="UP001259572"/>
    </source>
</evidence>
<protein>
    <submittedName>
        <fullName evidence="2">Uncharacterized protein</fullName>
    </submittedName>
</protein>
<gene>
    <name evidence="2" type="ORF">RQX22_06170</name>
</gene>
<comment type="caution">
    <text evidence="2">The sequence shown here is derived from an EMBL/GenBank/DDBJ whole genome shotgun (WGS) entry which is preliminary data.</text>
</comment>
<feature type="transmembrane region" description="Helical" evidence="1">
    <location>
        <begin position="14"/>
        <end position="36"/>
    </location>
</feature>
<sequence>MMVAPSRFPSMPVWMFWAGVAVAALTAILGLMRITLKANSHVANKHPDSTFLKVDGDFEGDVEDNVSDARQFADLRGDVSNSSFRRNRHERRKADKVRKD</sequence>
<keyword evidence="1" id="KW-0812">Transmembrane</keyword>
<keyword evidence="1" id="KW-1133">Transmembrane helix</keyword>
<dbReference type="EMBL" id="JAVUPU010000003">
    <property type="protein sequence ID" value="MDT9598533.1"/>
    <property type="molecule type" value="Genomic_DNA"/>
</dbReference>
<keyword evidence="3" id="KW-1185">Reference proteome</keyword>
<evidence type="ECO:0000256" key="1">
    <source>
        <dbReference type="SAM" id="Phobius"/>
    </source>
</evidence>
<dbReference type="RefSeq" id="WP_315724684.1">
    <property type="nucleotide sequence ID" value="NZ_JAVUPU010000003.1"/>
</dbReference>